<dbReference type="AlphaFoldDB" id="A0A370NKG3"/>
<accession>A0A370NKG3</accession>
<comment type="caution">
    <text evidence="1">The sequence shown here is derived from an EMBL/GenBank/DDBJ whole genome shotgun (WGS) entry which is preliminary data.</text>
</comment>
<name>A0A370NKG3_9BURK</name>
<evidence type="ECO:0000313" key="2">
    <source>
        <dbReference type="Proteomes" id="UP000255165"/>
    </source>
</evidence>
<gene>
    <name evidence="1" type="ORF">DN412_33280</name>
</gene>
<dbReference type="Proteomes" id="UP000255165">
    <property type="component" value="Unassembled WGS sequence"/>
</dbReference>
<organism evidence="1 2">
    <name type="scientific">Cupriavidus lacunae</name>
    <dbReference type="NCBI Taxonomy" id="2666307"/>
    <lineage>
        <taxon>Bacteria</taxon>
        <taxon>Pseudomonadati</taxon>
        <taxon>Pseudomonadota</taxon>
        <taxon>Betaproteobacteria</taxon>
        <taxon>Burkholderiales</taxon>
        <taxon>Burkholderiaceae</taxon>
        <taxon>Cupriavidus</taxon>
    </lineage>
</organism>
<evidence type="ECO:0000313" key="1">
    <source>
        <dbReference type="EMBL" id="RDK06092.1"/>
    </source>
</evidence>
<proteinExistence type="predicted"/>
<reference evidence="2" key="1">
    <citation type="submission" date="2018-06" db="EMBL/GenBank/DDBJ databases">
        <authorList>
            <person name="Feng T."/>
            <person name="Jeon C.O."/>
        </authorList>
    </citation>
    <scope>NUCLEOTIDE SEQUENCE [LARGE SCALE GENOMIC DNA]</scope>
    <source>
        <strain evidence="2">S23</strain>
    </source>
</reference>
<dbReference type="EMBL" id="QKWJ01000072">
    <property type="protein sequence ID" value="RDK06092.1"/>
    <property type="molecule type" value="Genomic_DNA"/>
</dbReference>
<dbReference type="RefSeq" id="WP_115215480.1">
    <property type="nucleotide sequence ID" value="NZ_QKWJ01000072.1"/>
</dbReference>
<protein>
    <submittedName>
        <fullName evidence="1">Uncharacterized protein</fullName>
    </submittedName>
</protein>
<sequence length="86" mass="9473">MQAVIRVKWGAWVGPTTSTYFSSGPHTPSTPFIRHALRISQRLPISTAETQPGTSTHLLFPVSMEHAIVDLLAKIEQYFQLQGPAA</sequence>
<keyword evidence="2" id="KW-1185">Reference proteome</keyword>